<dbReference type="Proteomes" id="UP001358586">
    <property type="component" value="Chromosome 9"/>
</dbReference>
<organism evidence="1 2">
    <name type="scientific">Gossypium arboreum</name>
    <name type="common">Tree cotton</name>
    <name type="synonym">Gossypium nanking</name>
    <dbReference type="NCBI Taxonomy" id="29729"/>
    <lineage>
        <taxon>Eukaryota</taxon>
        <taxon>Viridiplantae</taxon>
        <taxon>Streptophyta</taxon>
        <taxon>Embryophyta</taxon>
        <taxon>Tracheophyta</taxon>
        <taxon>Spermatophyta</taxon>
        <taxon>Magnoliopsida</taxon>
        <taxon>eudicotyledons</taxon>
        <taxon>Gunneridae</taxon>
        <taxon>Pentapetalae</taxon>
        <taxon>rosids</taxon>
        <taxon>malvids</taxon>
        <taxon>Malvales</taxon>
        <taxon>Malvaceae</taxon>
        <taxon>Malvoideae</taxon>
        <taxon>Gossypium</taxon>
    </lineage>
</organism>
<comment type="caution">
    <text evidence="1">The sequence shown here is derived from an EMBL/GenBank/DDBJ whole genome shotgun (WGS) entry which is preliminary data.</text>
</comment>
<evidence type="ECO:0000313" key="1">
    <source>
        <dbReference type="EMBL" id="KAK5802288.1"/>
    </source>
</evidence>
<protein>
    <submittedName>
        <fullName evidence="1">Uncharacterized protein</fullName>
    </submittedName>
</protein>
<name>A0ABR0NLS0_GOSAR</name>
<dbReference type="PANTHER" id="PTHR33491">
    <property type="entry name" value="OSJNBA0016N04.9 PROTEIN"/>
    <property type="match status" value="1"/>
</dbReference>
<keyword evidence="2" id="KW-1185">Reference proteome</keyword>
<accession>A0ABR0NLS0</accession>
<proteinExistence type="predicted"/>
<dbReference type="EMBL" id="JARKNE010000009">
    <property type="protein sequence ID" value="KAK5802288.1"/>
    <property type="molecule type" value="Genomic_DNA"/>
</dbReference>
<evidence type="ECO:0000313" key="2">
    <source>
        <dbReference type="Proteomes" id="UP001358586"/>
    </source>
</evidence>
<gene>
    <name evidence="1" type="ORF">PVK06_029873</name>
</gene>
<reference evidence="1 2" key="1">
    <citation type="submission" date="2023-03" db="EMBL/GenBank/DDBJ databases">
        <title>WGS of Gossypium arboreum.</title>
        <authorList>
            <person name="Yu D."/>
        </authorList>
    </citation>
    <scope>NUCLEOTIDE SEQUENCE [LARGE SCALE GENOMIC DNA]</scope>
    <source>
        <tissue evidence="1">Leaf</tissue>
    </source>
</reference>
<sequence>MRDQDDSNEWFKVICNKTANREEVPFLNINGVNLQILDFMFLDGIVKVNHPITYFNCRKNHYNGMSLNLTGTRFYYSDNYNIFWSSGCNNLVTIFGNETNNLIGGCMQPSCRIHNKTSSIPSCTTLLPQGLSSFFVNMSNMVDSSDYGRKGSCGFASLLSYDYNLILELEDFDISKRTHIPTQLQWGTPIFGECHLNDSLDTSCTSNGGGNVIEECGDEESEIDNMIQLWETNPSCSMSRTITTDSATFPLNSSS</sequence>